<protein>
    <submittedName>
        <fullName evidence="2">Uncharacterized protein</fullName>
    </submittedName>
</protein>
<name>A0A1B6J6Z2_9HEMI</name>
<proteinExistence type="predicted"/>
<reference evidence="2" key="1">
    <citation type="submission" date="2015-11" db="EMBL/GenBank/DDBJ databases">
        <title>De novo transcriptome assembly of four potential Pierce s Disease insect vectors from Arizona vineyards.</title>
        <authorList>
            <person name="Tassone E.E."/>
        </authorList>
    </citation>
    <scope>NUCLEOTIDE SEQUENCE</scope>
</reference>
<feature type="region of interest" description="Disordered" evidence="1">
    <location>
        <begin position="77"/>
        <end position="105"/>
    </location>
</feature>
<organism evidence="2">
    <name type="scientific">Homalodisca liturata</name>
    <dbReference type="NCBI Taxonomy" id="320908"/>
    <lineage>
        <taxon>Eukaryota</taxon>
        <taxon>Metazoa</taxon>
        <taxon>Ecdysozoa</taxon>
        <taxon>Arthropoda</taxon>
        <taxon>Hexapoda</taxon>
        <taxon>Insecta</taxon>
        <taxon>Pterygota</taxon>
        <taxon>Neoptera</taxon>
        <taxon>Paraneoptera</taxon>
        <taxon>Hemiptera</taxon>
        <taxon>Auchenorrhyncha</taxon>
        <taxon>Membracoidea</taxon>
        <taxon>Cicadellidae</taxon>
        <taxon>Cicadellinae</taxon>
        <taxon>Proconiini</taxon>
        <taxon>Homalodisca</taxon>
    </lineage>
</organism>
<feature type="non-terminal residue" evidence="2">
    <location>
        <position position="173"/>
    </location>
</feature>
<evidence type="ECO:0000313" key="2">
    <source>
        <dbReference type="EMBL" id="JAS94945.1"/>
    </source>
</evidence>
<dbReference type="EMBL" id="GECU01012761">
    <property type="protein sequence ID" value="JAS94945.1"/>
    <property type="molecule type" value="Transcribed_RNA"/>
</dbReference>
<gene>
    <name evidence="2" type="ORF">g.20787</name>
</gene>
<dbReference type="AlphaFoldDB" id="A0A1B6J6Z2"/>
<accession>A0A1B6J6Z2</accession>
<evidence type="ECO:0000256" key="1">
    <source>
        <dbReference type="SAM" id="MobiDB-lite"/>
    </source>
</evidence>
<feature type="non-terminal residue" evidence="2">
    <location>
        <position position="1"/>
    </location>
</feature>
<sequence length="173" mass="18122">PVISNGLRACVAARRCRLCAGIRPPQLDARIIALASLEHIKHFNTAVAVPRIAAGANPRDSDSSIEVLNVFETGESNDAGVELRGPDSSAEAASASGHTGPQAVGDDGELVVDDEAFFFVPEPGHEESDVTGAMFKNRHGIYEGLKPSDGSSTSLSSEECRREACSAENASCK</sequence>